<dbReference type="EMBL" id="JBHTGP010000017">
    <property type="protein sequence ID" value="MFD0689336.1"/>
    <property type="molecule type" value="Genomic_DNA"/>
</dbReference>
<evidence type="ECO:0000259" key="3">
    <source>
        <dbReference type="Pfam" id="PF08223"/>
    </source>
</evidence>
<dbReference type="Pfam" id="PF20803">
    <property type="entry name" value="PaaX_M"/>
    <property type="match status" value="1"/>
</dbReference>
<dbReference type="Proteomes" id="UP001597063">
    <property type="component" value="Unassembled WGS sequence"/>
</dbReference>
<evidence type="ECO:0000256" key="1">
    <source>
        <dbReference type="SAM" id="MobiDB-lite"/>
    </source>
</evidence>
<evidence type="ECO:0000259" key="2">
    <source>
        <dbReference type="Pfam" id="PF07848"/>
    </source>
</evidence>
<name>A0ABW2XYL0_9ACTN</name>
<dbReference type="PANTHER" id="PTHR30319:SF1">
    <property type="entry name" value="TRANSCRIPTIONAL REPRESSOR PAAX"/>
    <property type="match status" value="1"/>
</dbReference>
<keyword evidence="6" id="KW-1185">Reference proteome</keyword>
<evidence type="ECO:0000259" key="4">
    <source>
        <dbReference type="Pfam" id="PF20803"/>
    </source>
</evidence>
<dbReference type="Gene3D" id="1.10.10.10">
    <property type="entry name" value="Winged helix-like DNA-binding domain superfamily/Winged helix DNA-binding domain"/>
    <property type="match status" value="1"/>
</dbReference>
<gene>
    <name evidence="5" type="ORF">ACFQZM_32960</name>
</gene>
<protein>
    <submittedName>
        <fullName evidence="5">PaaX family transcriptional regulator C-terminal domain-containing protein</fullName>
    </submittedName>
</protein>
<dbReference type="InterPro" id="IPR048846">
    <property type="entry name" value="PaaX-like_central"/>
</dbReference>
<evidence type="ECO:0000313" key="5">
    <source>
        <dbReference type="EMBL" id="MFD0689336.1"/>
    </source>
</evidence>
<dbReference type="Pfam" id="PF08223">
    <property type="entry name" value="PaaX_C"/>
    <property type="match status" value="1"/>
</dbReference>
<feature type="domain" description="Transcriptional repressor PaaX-like C-terminal" evidence="3">
    <location>
        <begin position="185"/>
        <end position="267"/>
    </location>
</feature>
<dbReference type="InterPro" id="IPR013225">
    <property type="entry name" value="PaaX_C"/>
</dbReference>
<dbReference type="PANTHER" id="PTHR30319">
    <property type="entry name" value="PHENYLACETIC ACID REGULATOR-RELATED TRANSCRIPTIONAL REPRESSOR"/>
    <property type="match status" value="1"/>
</dbReference>
<dbReference type="PIRSF" id="PIRSF020623">
    <property type="entry name" value="PaaX"/>
    <property type="match status" value="1"/>
</dbReference>
<feature type="domain" description="Transcriptional repressor PaaX-like N-terminal" evidence="2">
    <location>
        <begin position="14"/>
        <end position="82"/>
    </location>
</feature>
<feature type="region of interest" description="Disordered" evidence="1">
    <location>
        <begin position="272"/>
        <end position="295"/>
    </location>
</feature>
<accession>A0ABW2XYL0</accession>
<reference evidence="6" key="1">
    <citation type="journal article" date="2019" name="Int. J. Syst. Evol. Microbiol.">
        <title>The Global Catalogue of Microorganisms (GCM) 10K type strain sequencing project: providing services to taxonomists for standard genome sequencing and annotation.</title>
        <authorList>
            <consortium name="The Broad Institute Genomics Platform"/>
            <consortium name="The Broad Institute Genome Sequencing Center for Infectious Disease"/>
            <person name="Wu L."/>
            <person name="Ma J."/>
        </authorList>
    </citation>
    <scope>NUCLEOTIDE SEQUENCE [LARGE SCALE GENOMIC DNA]</scope>
    <source>
        <strain evidence="6">JCM 9371</strain>
    </source>
</reference>
<evidence type="ECO:0000313" key="6">
    <source>
        <dbReference type="Proteomes" id="UP001597063"/>
    </source>
</evidence>
<dbReference type="Pfam" id="PF07848">
    <property type="entry name" value="PaaX"/>
    <property type="match status" value="1"/>
</dbReference>
<proteinExistence type="predicted"/>
<dbReference type="InterPro" id="IPR012906">
    <property type="entry name" value="PaaX-like_N"/>
</dbReference>
<dbReference type="Gene3D" id="3.30.70.2650">
    <property type="match status" value="1"/>
</dbReference>
<dbReference type="InterPro" id="IPR011965">
    <property type="entry name" value="PaaX_trns_reg"/>
</dbReference>
<dbReference type="RefSeq" id="WP_242619735.1">
    <property type="nucleotide sequence ID" value="NZ_CAACUY010000257.1"/>
</dbReference>
<feature type="domain" description="Transcriptional repressor PaaX-like central Cas2-like" evidence="4">
    <location>
        <begin position="102"/>
        <end position="174"/>
    </location>
</feature>
<sequence>MDARDRDEPSPRLRPQSLMLTYLGNYVLGRDIAVFSGSLIAAFARLGVGEHAVRSTLTRMVGRGLLARHRAGRRMHFGLTARSEAVLRDGEERVWRRGVLNTDWDGCWTVLAFSLPESWQRVRHDLRARLAWAGFGSLGNGTWIAPSRVDVRPIVAGLRLDGRVKVFAGPAEAPTNVPGMLREAFDLEALASGYRAFLARWDRPAPLPHAPDDLARYLWMTTEWLQLVRRDPRLPVEHLPAGWPAVRGQHVLLELRDRYEAPARRLADAAIESIPVPPPPPDTADGGEFPQNPRL</sequence>
<organism evidence="5 6">
    <name type="scientific">Actinomadura fibrosa</name>
    <dbReference type="NCBI Taxonomy" id="111802"/>
    <lineage>
        <taxon>Bacteria</taxon>
        <taxon>Bacillati</taxon>
        <taxon>Actinomycetota</taxon>
        <taxon>Actinomycetes</taxon>
        <taxon>Streptosporangiales</taxon>
        <taxon>Thermomonosporaceae</taxon>
        <taxon>Actinomadura</taxon>
    </lineage>
</organism>
<comment type="caution">
    <text evidence="5">The sequence shown here is derived from an EMBL/GenBank/DDBJ whole genome shotgun (WGS) entry which is preliminary data.</text>
</comment>
<dbReference type="InterPro" id="IPR036388">
    <property type="entry name" value="WH-like_DNA-bd_sf"/>
</dbReference>